<protein>
    <recommendedName>
        <fullName evidence="5">Secreted protein</fullName>
    </recommendedName>
</protein>
<evidence type="ECO:0008006" key="5">
    <source>
        <dbReference type="Google" id="ProtNLM"/>
    </source>
</evidence>
<evidence type="ECO:0000313" key="3">
    <source>
        <dbReference type="EMBL" id="GAA1958410.1"/>
    </source>
</evidence>
<feature type="chain" id="PRO_5046569091" description="Secreted protein" evidence="2">
    <location>
        <begin position="24"/>
        <end position="198"/>
    </location>
</feature>
<evidence type="ECO:0000313" key="4">
    <source>
        <dbReference type="Proteomes" id="UP001499933"/>
    </source>
</evidence>
<accession>A0ABN2QUX7</accession>
<feature type="compositionally biased region" description="Basic and acidic residues" evidence="1">
    <location>
        <begin position="153"/>
        <end position="163"/>
    </location>
</feature>
<dbReference type="Proteomes" id="UP001499933">
    <property type="component" value="Unassembled WGS sequence"/>
</dbReference>
<keyword evidence="4" id="KW-1185">Reference proteome</keyword>
<proteinExistence type="predicted"/>
<keyword evidence="2" id="KW-0732">Signal</keyword>
<organism evidence="3 4">
    <name type="scientific">Microbacterium deminutum</name>
    <dbReference type="NCBI Taxonomy" id="344164"/>
    <lineage>
        <taxon>Bacteria</taxon>
        <taxon>Bacillati</taxon>
        <taxon>Actinomycetota</taxon>
        <taxon>Actinomycetes</taxon>
        <taxon>Micrococcales</taxon>
        <taxon>Microbacteriaceae</taxon>
        <taxon>Microbacterium</taxon>
    </lineage>
</organism>
<dbReference type="EMBL" id="BAAAOG010000003">
    <property type="protein sequence ID" value="GAA1958410.1"/>
    <property type="molecule type" value="Genomic_DNA"/>
</dbReference>
<comment type="caution">
    <text evidence="3">The sequence shown here is derived from an EMBL/GenBank/DDBJ whole genome shotgun (WGS) entry which is preliminary data.</text>
</comment>
<feature type="signal peptide" evidence="2">
    <location>
        <begin position="1"/>
        <end position="23"/>
    </location>
</feature>
<feature type="region of interest" description="Disordered" evidence="1">
    <location>
        <begin position="52"/>
        <end position="80"/>
    </location>
</feature>
<dbReference type="RefSeq" id="WP_344094275.1">
    <property type="nucleotide sequence ID" value="NZ_BAAAOG010000003.1"/>
</dbReference>
<feature type="compositionally biased region" description="Polar residues" evidence="1">
    <location>
        <begin position="164"/>
        <end position="181"/>
    </location>
</feature>
<feature type="region of interest" description="Disordered" evidence="1">
    <location>
        <begin position="147"/>
        <end position="198"/>
    </location>
</feature>
<feature type="compositionally biased region" description="Low complexity" evidence="1">
    <location>
        <begin position="69"/>
        <end position="80"/>
    </location>
</feature>
<name>A0ABN2QUX7_9MICO</name>
<evidence type="ECO:0000256" key="1">
    <source>
        <dbReference type="SAM" id="MobiDB-lite"/>
    </source>
</evidence>
<feature type="compositionally biased region" description="Pro residues" evidence="1">
    <location>
        <begin position="56"/>
        <end position="68"/>
    </location>
</feature>
<reference evidence="3 4" key="1">
    <citation type="journal article" date="2019" name="Int. J. Syst. Evol. Microbiol.">
        <title>The Global Catalogue of Microorganisms (GCM) 10K type strain sequencing project: providing services to taxonomists for standard genome sequencing and annotation.</title>
        <authorList>
            <consortium name="The Broad Institute Genomics Platform"/>
            <consortium name="The Broad Institute Genome Sequencing Center for Infectious Disease"/>
            <person name="Wu L."/>
            <person name="Ma J."/>
        </authorList>
    </citation>
    <scope>NUCLEOTIDE SEQUENCE [LARGE SCALE GENOMIC DNA]</scope>
    <source>
        <strain evidence="3 4">JCM 14901</strain>
    </source>
</reference>
<evidence type="ECO:0000256" key="2">
    <source>
        <dbReference type="SAM" id="SignalP"/>
    </source>
</evidence>
<sequence>MSTVVASVAVVCVVALTNSIALVDTAGSAVNLKPIMVPSGSTTARVTTPSAVAHPAAPPAAKTPPATPTTPVAAAPVSPVAPRTRSTPAVIVAAPPPAAHVAPPSAEAAVAESRASGSWGPVREWATKVGLTQDRLDEWMRQLQTEVGGLPSTDERHGWRTSHDSTTSAKADGSTQRSASTDLGWRKRQSRDSPVRRD</sequence>
<gene>
    <name evidence="3" type="ORF">GCM10009776_20950</name>
</gene>